<comment type="catalytic activity">
    <reaction evidence="11">
        <text>L-seryl-[protein] + ATP = O-phospho-L-seryl-[protein] + ADP + H(+)</text>
        <dbReference type="Rhea" id="RHEA:17989"/>
        <dbReference type="Rhea" id="RHEA-COMP:9863"/>
        <dbReference type="Rhea" id="RHEA-COMP:11604"/>
        <dbReference type="ChEBI" id="CHEBI:15378"/>
        <dbReference type="ChEBI" id="CHEBI:29999"/>
        <dbReference type="ChEBI" id="CHEBI:30616"/>
        <dbReference type="ChEBI" id="CHEBI:83421"/>
        <dbReference type="ChEBI" id="CHEBI:456216"/>
        <dbReference type="EC" id="2.7.11.1"/>
    </reaction>
</comment>
<evidence type="ECO:0000256" key="8">
    <source>
        <dbReference type="ARBA" id="ARBA00023170"/>
    </source>
</evidence>
<evidence type="ECO:0000256" key="6">
    <source>
        <dbReference type="ARBA" id="ARBA00023136"/>
    </source>
</evidence>
<dbReference type="PANTHER" id="PTHR47460:SF1">
    <property type="entry name" value="SERINE_THREONINE-PROTEIN KINASE-LIKE PROTEIN ACR4"/>
    <property type="match status" value="1"/>
</dbReference>
<comment type="subcellular location">
    <subcellularLocation>
        <location evidence="1">Membrane</location>
        <topology evidence="1">Single-pass type I membrane protein</topology>
    </subcellularLocation>
</comment>
<keyword evidence="4 13" id="KW-0732">Signal</keyword>
<evidence type="ECO:0000256" key="12">
    <source>
        <dbReference type="SAM" id="MobiDB-lite"/>
    </source>
</evidence>
<dbReference type="PANTHER" id="PTHR47460">
    <property type="entry name" value="SERINE/THREONINE-PROTEIN KINASE-LIKE PROTEIN ACR4"/>
    <property type="match status" value="1"/>
</dbReference>
<keyword evidence="3" id="KW-0812">Transmembrane</keyword>
<protein>
    <recommendedName>
        <fullName evidence="2">non-specific serine/threonine protein kinase</fullName>
        <ecNumber evidence="2">2.7.11.1</ecNumber>
    </recommendedName>
</protein>
<evidence type="ECO:0000313" key="15">
    <source>
        <dbReference type="Proteomes" id="UP000789595"/>
    </source>
</evidence>
<reference evidence="14" key="1">
    <citation type="submission" date="2021-11" db="EMBL/GenBank/DDBJ databases">
        <authorList>
            <consortium name="Genoscope - CEA"/>
            <person name="William W."/>
        </authorList>
    </citation>
    <scope>NUCLEOTIDE SEQUENCE</scope>
</reference>
<evidence type="ECO:0000256" key="2">
    <source>
        <dbReference type="ARBA" id="ARBA00012513"/>
    </source>
</evidence>
<comment type="catalytic activity">
    <reaction evidence="10">
        <text>L-threonyl-[protein] + ATP = O-phospho-L-threonyl-[protein] + ADP + H(+)</text>
        <dbReference type="Rhea" id="RHEA:46608"/>
        <dbReference type="Rhea" id="RHEA-COMP:11060"/>
        <dbReference type="Rhea" id="RHEA-COMP:11605"/>
        <dbReference type="ChEBI" id="CHEBI:15378"/>
        <dbReference type="ChEBI" id="CHEBI:30013"/>
        <dbReference type="ChEBI" id="CHEBI:30616"/>
        <dbReference type="ChEBI" id="CHEBI:61977"/>
        <dbReference type="ChEBI" id="CHEBI:456216"/>
        <dbReference type="EC" id="2.7.11.1"/>
    </reaction>
</comment>
<dbReference type="GO" id="GO:0004674">
    <property type="term" value="F:protein serine/threonine kinase activity"/>
    <property type="evidence" value="ECO:0007669"/>
    <property type="project" value="UniProtKB-KW"/>
</dbReference>
<evidence type="ECO:0000256" key="11">
    <source>
        <dbReference type="ARBA" id="ARBA00048679"/>
    </source>
</evidence>
<evidence type="ECO:0000256" key="10">
    <source>
        <dbReference type="ARBA" id="ARBA00047899"/>
    </source>
</evidence>
<keyword evidence="7" id="KW-1015">Disulfide bond</keyword>
<evidence type="ECO:0000256" key="13">
    <source>
        <dbReference type="SAM" id="SignalP"/>
    </source>
</evidence>
<gene>
    <name evidence="14" type="ORF">PECAL_1P32510</name>
</gene>
<dbReference type="Proteomes" id="UP000789595">
    <property type="component" value="Unassembled WGS sequence"/>
</dbReference>
<dbReference type="EMBL" id="CAKKNE010000001">
    <property type="protein sequence ID" value="CAH0366742.1"/>
    <property type="molecule type" value="Genomic_DNA"/>
</dbReference>
<dbReference type="EC" id="2.7.11.1" evidence="2"/>
<evidence type="ECO:0000256" key="4">
    <source>
        <dbReference type="ARBA" id="ARBA00022729"/>
    </source>
</evidence>
<accession>A0A8J2WSL7</accession>
<evidence type="ECO:0000256" key="7">
    <source>
        <dbReference type="ARBA" id="ARBA00023157"/>
    </source>
</evidence>
<evidence type="ECO:0000256" key="1">
    <source>
        <dbReference type="ARBA" id="ARBA00004479"/>
    </source>
</evidence>
<dbReference type="Pfam" id="PF13540">
    <property type="entry name" value="RCC1_2"/>
    <property type="match status" value="3"/>
</dbReference>
<evidence type="ECO:0000256" key="9">
    <source>
        <dbReference type="ARBA" id="ARBA00023180"/>
    </source>
</evidence>
<proteinExistence type="predicted"/>
<keyword evidence="9" id="KW-0325">Glycoprotein</keyword>
<feature type="signal peptide" evidence="13">
    <location>
        <begin position="1"/>
        <end position="20"/>
    </location>
</feature>
<evidence type="ECO:0000313" key="14">
    <source>
        <dbReference type="EMBL" id="CAH0366742.1"/>
    </source>
</evidence>
<organism evidence="14 15">
    <name type="scientific">Pelagomonas calceolata</name>
    <dbReference type="NCBI Taxonomy" id="35677"/>
    <lineage>
        <taxon>Eukaryota</taxon>
        <taxon>Sar</taxon>
        <taxon>Stramenopiles</taxon>
        <taxon>Ochrophyta</taxon>
        <taxon>Pelagophyceae</taxon>
        <taxon>Pelagomonadales</taxon>
        <taxon>Pelagomonadaceae</taxon>
        <taxon>Pelagomonas</taxon>
    </lineage>
</organism>
<evidence type="ECO:0000256" key="3">
    <source>
        <dbReference type="ARBA" id="ARBA00022692"/>
    </source>
</evidence>
<dbReference type="OrthoDB" id="61110at2759"/>
<keyword evidence="5" id="KW-1133">Transmembrane helix</keyword>
<keyword evidence="15" id="KW-1185">Reference proteome</keyword>
<dbReference type="Gene3D" id="2.130.10.30">
    <property type="entry name" value="Regulator of chromosome condensation 1/beta-lactamase-inhibitor protein II"/>
    <property type="match status" value="2"/>
</dbReference>
<comment type="caution">
    <text evidence="14">The sequence shown here is derived from an EMBL/GenBank/DDBJ whole genome shotgun (WGS) entry which is preliminary data.</text>
</comment>
<name>A0A8J2WSL7_9STRA</name>
<keyword evidence="6" id="KW-0472">Membrane</keyword>
<feature type="compositionally biased region" description="Acidic residues" evidence="12">
    <location>
        <begin position="103"/>
        <end position="112"/>
    </location>
</feature>
<feature type="chain" id="PRO_5035176761" description="non-specific serine/threonine protein kinase" evidence="13">
    <location>
        <begin position="21"/>
        <end position="417"/>
    </location>
</feature>
<dbReference type="AlphaFoldDB" id="A0A8J2WSL7"/>
<dbReference type="SUPFAM" id="SSF50985">
    <property type="entry name" value="RCC1/BLIP-II"/>
    <property type="match status" value="1"/>
</dbReference>
<evidence type="ECO:0000256" key="5">
    <source>
        <dbReference type="ARBA" id="ARBA00022989"/>
    </source>
</evidence>
<feature type="region of interest" description="Disordered" evidence="12">
    <location>
        <begin position="27"/>
        <end position="125"/>
    </location>
</feature>
<feature type="compositionally biased region" description="Basic and acidic residues" evidence="12">
    <location>
        <begin position="56"/>
        <end position="68"/>
    </location>
</feature>
<keyword evidence="8" id="KW-0675">Receptor</keyword>
<dbReference type="InterPro" id="IPR009091">
    <property type="entry name" value="RCC1/BLIP-II"/>
</dbReference>
<dbReference type="GO" id="GO:0016020">
    <property type="term" value="C:membrane"/>
    <property type="evidence" value="ECO:0007669"/>
    <property type="project" value="UniProtKB-SubCell"/>
</dbReference>
<sequence length="417" mass="44557">MRRTVVRRPWWPLLPLLTLAAEDPAPSKLSFFGSSKEAEPAAPSKLSFFGSASAGDARRQEDGQDSKRAAAAAADAPKRPFFGSSSAKQAREQEEPVLSDLQPEAEQEDEEVPSIFDSVNHPPPGFHRDPAGSTVAAGHHHTCALRQSSAPFGGIAHCWGEDTMGAVSRVPVELTFIQLSSGHFHSCGITLDEKLVCWGGPNPKRFEPPGLYQQVSCGAVHTCGLRKDGQVKCWGEDHDTGCTKPPAGKFVQVQAGNAFSCGLRPSGLVECWGNDRKGQSTPPDDVQFLQIATSNVVDHACGLTLGARDLKCWGDNRKGQSPEHVDGPWEQVACGSKATCAIADGGSHAECFGAAAHVYDTREKTAFRGRTLEQVSMGHGHLCVLDVEGEVVCHGHPVGDPLKRTHARHVPDGFIAA</sequence>